<dbReference type="InterPro" id="IPR032675">
    <property type="entry name" value="LRR_dom_sf"/>
</dbReference>
<keyword evidence="3" id="KW-1185">Reference proteome</keyword>
<name>A0ABR3FT92_9AGAR</name>
<dbReference type="SUPFAM" id="SSF81383">
    <property type="entry name" value="F-box domain"/>
    <property type="match status" value="1"/>
</dbReference>
<accession>A0ABR3FT92</accession>
<dbReference type="Gene3D" id="3.80.10.10">
    <property type="entry name" value="Ribonuclease Inhibitor"/>
    <property type="match status" value="1"/>
</dbReference>
<feature type="domain" description="F-box" evidence="1">
    <location>
        <begin position="95"/>
        <end position="142"/>
    </location>
</feature>
<dbReference type="Pfam" id="PF12937">
    <property type="entry name" value="F-box-like"/>
    <property type="match status" value="1"/>
</dbReference>
<dbReference type="InterPro" id="IPR036047">
    <property type="entry name" value="F-box-like_dom_sf"/>
</dbReference>
<dbReference type="Proteomes" id="UP001465976">
    <property type="component" value="Unassembled WGS sequence"/>
</dbReference>
<sequence length="552" mass="62854">MDGQATSSLIHDVNAVLKLPEDKDIDMLVQSNMPPTNSAQRRALTEMITERESVIQRLDSAANGGQDPRGLYRYASLFLSAQVQSFKSILSPVREVPVEILAQIFEMVIFAFYHPSRRQVLSLTQVCSRWRNICHSTSRLWKVYRWDVSECAPGKDFDLALDAELTSAWFQHAAPHPVQVRLYAHNCPASSSIPLMSIIPHAIGIAVLDLTVSDAAFPSIPEHLLATLSFPILRKLEVVMRYDGEPIPREDIDPIFPFLSRLHAPQLTDVYLDLQDTLPDLQRYGHQLRRLTLSLKSYAHSDLVAPATGNVLAVLQYCTQLENLDVILSCRGLEHFSGSIRLERLKYLSVDLAEDGFEIDYMHLFSVLILPGLEGLDVVFPTDHVWDWSGWMSFKHRSGLRRLRRISFSRVEYASADRLWAFLLGIDSIEELHLGEYGDGLEFLHHFLTFDPLRPFLPNLHSLDIMAWVDQADRTPQLDELIERIVRSRWWSGTATKPYRRWTDVCIVRDTCGGFLDLEADDDGELLSPQARERMKGIAAEGLSLDFESRNF</sequence>
<proteinExistence type="predicted"/>
<evidence type="ECO:0000259" key="1">
    <source>
        <dbReference type="Pfam" id="PF12937"/>
    </source>
</evidence>
<dbReference type="CDD" id="cd09917">
    <property type="entry name" value="F-box_SF"/>
    <property type="match status" value="1"/>
</dbReference>
<gene>
    <name evidence="2" type="ORF">V5O48_003306</name>
</gene>
<dbReference type="InterPro" id="IPR001810">
    <property type="entry name" value="F-box_dom"/>
</dbReference>
<comment type="caution">
    <text evidence="2">The sequence shown here is derived from an EMBL/GenBank/DDBJ whole genome shotgun (WGS) entry which is preliminary data.</text>
</comment>
<protein>
    <recommendedName>
        <fullName evidence="1">F-box domain-containing protein</fullName>
    </recommendedName>
</protein>
<reference evidence="2 3" key="1">
    <citation type="submission" date="2024-02" db="EMBL/GenBank/DDBJ databases">
        <title>A draft genome for the cacao thread blight pathogen Marasmius crinis-equi.</title>
        <authorList>
            <person name="Cohen S.P."/>
            <person name="Baruah I.K."/>
            <person name="Amoako-Attah I."/>
            <person name="Bukari Y."/>
            <person name="Meinhardt L.W."/>
            <person name="Bailey B.A."/>
        </authorList>
    </citation>
    <scope>NUCLEOTIDE SEQUENCE [LARGE SCALE GENOMIC DNA]</scope>
    <source>
        <strain evidence="2 3">GH-76</strain>
    </source>
</reference>
<dbReference type="Gene3D" id="1.20.1280.50">
    <property type="match status" value="1"/>
</dbReference>
<evidence type="ECO:0000313" key="3">
    <source>
        <dbReference type="Proteomes" id="UP001465976"/>
    </source>
</evidence>
<dbReference type="EMBL" id="JBAHYK010000088">
    <property type="protein sequence ID" value="KAL0578686.1"/>
    <property type="molecule type" value="Genomic_DNA"/>
</dbReference>
<organism evidence="2 3">
    <name type="scientific">Marasmius crinis-equi</name>
    <dbReference type="NCBI Taxonomy" id="585013"/>
    <lineage>
        <taxon>Eukaryota</taxon>
        <taxon>Fungi</taxon>
        <taxon>Dikarya</taxon>
        <taxon>Basidiomycota</taxon>
        <taxon>Agaricomycotina</taxon>
        <taxon>Agaricomycetes</taxon>
        <taxon>Agaricomycetidae</taxon>
        <taxon>Agaricales</taxon>
        <taxon>Marasmiineae</taxon>
        <taxon>Marasmiaceae</taxon>
        <taxon>Marasmius</taxon>
    </lineage>
</organism>
<evidence type="ECO:0000313" key="2">
    <source>
        <dbReference type="EMBL" id="KAL0578686.1"/>
    </source>
</evidence>